<keyword evidence="1" id="KW-0472">Membrane</keyword>
<dbReference type="Proteomes" id="UP000006028">
    <property type="component" value="Unassembled WGS sequence"/>
</dbReference>
<dbReference type="HOGENOM" id="CLU_2806106_0_0_9"/>
<comment type="caution">
    <text evidence="2">The sequence shown here is derived from an EMBL/GenBank/DDBJ whole genome shotgun (WGS) entry which is preliminary data.</text>
</comment>
<keyword evidence="1" id="KW-1133">Transmembrane helix</keyword>
<evidence type="ECO:0000313" key="2">
    <source>
        <dbReference type="EMBL" id="EFQ05252.1"/>
    </source>
</evidence>
<reference evidence="2 3" key="1">
    <citation type="submission" date="2010-08" db="EMBL/GenBank/DDBJ databases">
        <authorList>
            <person name="Weinstock G."/>
            <person name="Sodergren E."/>
            <person name="Clifton S."/>
            <person name="Fulton L."/>
            <person name="Fulton B."/>
            <person name="Courtney L."/>
            <person name="Fronick C."/>
            <person name="Harrison M."/>
            <person name="Strong C."/>
            <person name="Farmer C."/>
            <person name="Delahaunty K."/>
            <person name="Markovic C."/>
            <person name="Hall O."/>
            <person name="Minx P."/>
            <person name="Tomlinson C."/>
            <person name="Mitreva M."/>
            <person name="Hou S."/>
            <person name="Chen J."/>
            <person name="Wollam A."/>
            <person name="Pepin K.H."/>
            <person name="Johnson M."/>
            <person name="Bhonagiri V."/>
            <person name="Zhang X."/>
            <person name="Suruliraj S."/>
            <person name="Warren W."/>
            <person name="Chinwalla A."/>
            <person name="Mardis E.R."/>
            <person name="Wilson R.K."/>
        </authorList>
    </citation>
    <scope>NUCLEOTIDE SEQUENCE [LARGE SCALE GENOMIC DNA]</scope>
    <source>
        <strain evidence="2 3">KLE1255</strain>
    </source>
</reference>
<sequence>MDWFTNAKQANIRRETYTFQLMKGGHFTMNLPLFISSANFLLMKSLLLVLFQGLCSLLGLTAQQKIH</sequence>
<evidence type="ECO:0000313" key="3">
    <source>
        <dbReference type="Proteomes" id="UP000006028"/>
    </source>
</evidence>
<dbReference type="EMBL" id="AECU01000245">
    <property type="protein sequence ID" value="EFQ05252.1"/>
    <property type="molecule type" value="Genomic_DNA"/>
</dbReference>
<name>E2ZNK8_9FIRM</name>
<proteinExistence type="predicted"/>
<protein>
    <submittedName>
        <fullName evidence="2">Uncharacterized protein</fullName>
    </submittedName>
</protein>
<evidence type="ECO:0000256" key="1">
    <source>
        <dbReference type="SAM" id="Phobius"/>
    </source>
</evidence>
<keyword evidence="1" id="KW-0812">Transmembrane</keyword>
<accession>E2ZNK8</accession>
<organism evidence="2 3">
    <name type="scientific">Faecalibacterium cf. prausnitzii KLE1255</name>
    <dbReference type="NCBI Taxonomy" id="748224"/>
    <lineage>
        <taxon>Bacteria</taxon>
        <taxon>Bacillati</taxon>
        <taxon>Bacillota</taxon>
        <taxon>Clostridia</taxon>
        <taxon>Eubacteriales</taxon>
        <taxon>Oscillospiraceae</taxon>
        <taxon>Faecalibacterium</taxon>
    </lineage>
</organism>
<dbReference type="AlphaFoldDB" id="E2ZNK8"/>
<dbReference type="BioCyc" id="FCF748224-HMP:GTSS-1530-MONOMER"/>
<feature type="transmembrane region" description="Helical" evidence="1">
    <location>
        <begin position="41"/>
        <end position="62"/>
    </location>
</feature>
<gene>
    <name evidence="2" type="ORF">HMPREF9436_03276</name>
</gene>